<dbReference type="eggNOG" id="COG0438">
    <property type="taxonomic scope" value="Bacteria"/>
</dbReference>
<evidence type="ECO:0000259" key="1">
    <source>
        <dbReference type="Pfam" id="PF00534"/>
    </source>
</evidence>
<dbReference type="Pfam" id="PF00534">
    <property type="entry name" value="Glycos_transf_1"/>
    <property type="match status" value="1"/>
</dbReference>
<dbReference type="GO" id="GO:0016757">
    <property type="term" value="F:glycosyltransferase activity"/>
    <property type="evidence" value="ECO:0007669"/>
    <property type="project" value="InterPro"/>
</dbReference>
<dbReference type="KEGG" id="amr:AM1_G0130"/>
<name>A8ZQM4_ACAM1</name>
<keyword evidence="2" id="KW-0614">Plasmid</keyword>
<geneLocation type="plasmid" evidence="2 3">
    <name>pREB7</name>
</geneLocation>
<dbReference type="Proteomes" id="UP000000268">
    <property type="component" value="Plasmid pREB7"/>
</dbReference>
<dbReference type="OrthoDB" id="453393at2"/>
<reference evidence="2 3" key="1">
    <citation type="journal article" date="2008" name="Proc. Natl. Acad. Sci. U.S.A.">
        <title>Niche adaptation and genome expansion in the chlorophyll d-producing cyanobacterium Acaryochloris marina.</title>
        <authorList>
            <person name="Swingley W.D."/>
            <person name="Chen M."/>
            <person name="Cheung P.C."/>
            <person name="Conrad A.L."/>
            <person name="Dejesa L.C."/>
            <person name="Hao J."/>
            <person name="Honchak B.M."/>
            <person name="Karbach L.E."/>
            <person name="Kurdoglu A."/>
            <person name="Lahiri S."/>
            <person name="Mastrian S.D."/>
            <person name="Miyashita H."/>
            <person name="Page L."/>
            <person name="Ramakrishna P."/>
            <person name="Satoh S."/>
            <person name="Sattley W.M."/>
            <person name="Shimada Y."/>
            <person name="Taylor H.L."/>
            <person name="Tomo T."/>
            <person name="Tsuchiya T."/>
            <person name="Wang Z.T."/>
            <person name="Raymond J."/>
            <person name="Mimuro M."/>
            <person name="Blankenship R.E."/>
            <person name="Touchman J.W."/>
        </authorList>
    </citation>
    <scope>NUCLEOTIDE SEQUENCE [LARGE SCALE GENOMIC DNA]</scope>
    <source>
        <strain evidence="3">MBIC 11017</strain>
        <plasmid evidence="3">Plasmid pREB7</plasmid>
    </source>
</reference>
<dbReference type="Gene3D" id="3.40.50.2000">
    <property type="entry name" value="Glycogen Phosphorylase B"/>
    <property type="match status" value="1"/>
</dbReference>
<sequence length="418" mass="48374">MKTIALIETNSGNGHHLTYLRLFSKTLLEQQYQVMAFYPRPVDLTDWIEEHCPAYRDRLWTFEMHKHKRRRVPVLGTVPGPIAVIERWQHLAKSIRNASEEIGHSPDYVFFNWLDNYLSYYLVHHIIDAVFPYNWAGLYFRPGILRFGQRSLKGLSKPLAHYAIARSPRCYALAMLNEELVDDIQEDLGKTVVAFPDITDETQPQTDYELIKEIRQKAGDRKIVGLIGALSKRKGILTLLEVARQSVQENWFFVFAGALDETMFHQDFDQRFGDEFQQIKKMRDEPPSNCYFHFEFVPDGYAFNSMIDTCDVLFAAYENFPYSSNLLTKAALFKKPIIVSEGYCMAARIEKFRLGVTMPEGDVARCIDALRYLCDCSDQALSELNPDFEGYYRLHSIEQIRTVFSEILNEANVLPAVV</sequence>
<dbReference type="EMBL" id="CP000844">
    <property type="protein sequence ID" value="ABW33310.1"/>
    <property type="molecule type" value="Genomic_DNA"/>
</dbReference>
<evidence type="ECO:0000313" key="3">
    <source>
        <dbReference type="Proteomes" id="UP000000268"/>
    </source>
</evidence>
<dbReference type="SUPFAM" id="SSF53756">
    <property type="entry name" value="UDP-Glycosyltransferase/glycogen phosphorylase"/>
    <property type="match status" value="1"/>
</dbReference>
<dbReference type="InterPro" id="IPR001296">
    <property type="entry name" value="Glyco_trans_1"/>
</dbReference>
<keyword evidence="3" id="KW-1185">Reference proteome</keyword>
<gene>
    <name evidence="2" type="ordered locus">AM1_G0130</name>
</gene>
<dbReference type="AlphaFoldDB" id="A8ZQM4"/>
<protein>
    <recommendedName>
        <fullName evidence="1">Glycosyl transferase family 1 domain-containing protein</fullName>
    </recommendedName>
</protein>
<feature type="domain" description="Glycosyl transferase family 1" evidence="1">
    <location>
        <begin position="209"/>
        <end position="377"/>
    </location>
</feature>
<evidence type="ECO:0000313" key="2">
    <source>
        <dbReference type="EMBL" id="ABW33310.1"/>
    </source>
</evidence>
<dbReference type="RefSeq" id="WP_012168375.1">
    <property type="nucleotide sequence ID" value="NC_009932.1"/>
</dbReference>
<organism evidence="2 3">
    <name type="scientific">Acaryochloris marina (strain MBIC 11017)</name>
    <dbReference type="NCBI Taxonomy" id="329726"/>
    <lineage>
        <taxon>Bacteria</taxon>
        <taxon>Bacillati</taxon>
        <taxon>Cyanobacteriota</taxon>
        <taxon>Cyanophyceae</taxon>
        <taxon>Acaryochloridales</taxon>
        <taxon>Acaryochloridaceae</taxon>
        <taxon>Acaryochloris</taxon>
    </lineage>
</organism>
<dbReference type="HOGENOM" id="CLU_732910_0_0_3"/>
<proteinExistence type="predicted"/>
<accession>A8ZQM4</accession>